<evidence type="ECO:0000313" key="2">
    <source>
        <dbReference type="EMBL" id="WNE98498.1"/>
    </source>
</evidence>
<evidence type="ECO:0000256" key="1">
    <source>
        <dbReference type="SAM" id="MobiDB-lite"/>
    </source>
</evidence>
<dbReference type="Proteomes" id="UP001305606">
    <property type="component" value="Chromosome"/>
</dbReference>
<gene>
    <name evidence="2" type="ORF">PS467_25790</name>
</gene>
<proteinExistence type="predicted"/>
<accession>A0ABY9V172</accession>
<feature type="region of interest" description="Disordered" evidence="1">
    <location>
        <begin position="1"/>
        <end position="39"/>
    </location>
</feature>
<keyword evidence="3" id="KW-1185">Reference proteome</keyword>
<dbReference type="RefSeq" id="WP_311037229.1">
    <property type="nucleotide sequence ID" value="NZ_CP117522.1"/>
</dbReference>
<sequence length="110" mass="12011">MSAASGERQWFPRHTVSSRRGRAVIGRPRGEDGPELVGDAPGVRLREVLVERESQDLAAQALGDRQRPVPRGEGRLCVVGLADHMHCASERLWSSLSTEERDEAKGAKGV</sequence>
<dbReference type="EMBL" id="CP117522">
    <property type="protein sequence ID" value="WNE98498.1"/>
    <property type="molecule type" value="Genomic_DNA"/>
</dbReference>
<organism evidence="2 3">
    <name type="scientific">Streptomyces luomodiensis</name>
    <dbReference type="NCBI Taxonomy" id="3026192"/>
    <lineage>
        <taxon>Bacteria</taxon>
        <taxon>Bacillati</taxon>
        <taxon>Actinomycetota</taxon>
        <taxon>Actinomycetes</taxon>
        <taxon>Kitasatosporales</taxon>
        <taxon>Streptomycetaceae</taxon>
        <taxon>Streptomyces</taxon>
    </lineage>
</organism>
<name>A0ABY9V172_9ACTN</name>
<evidence type="ECO:0000313" key="3">
    <source>
        <dbReference type="Proteomes" id="UP001305606"/>
    </source>
</evidence>
<protein>
    <submittedName>
        <fullName evidence="2">Uncharacterized protein</fullName>
    </submittedName>
</protein>
<reference evidence="2 3" key="1">
    <citation type="submission" date="2023-02" db="EMBL/GenBank/DDBJ databases">
        <title>Streptomyces sp. SCA4-21 with antifungal activity against Fusarium oxysporum f. sp. cubense, Streptomyces sp. SCA2-17 with antifungal activity against Fusarium oxysporum f. sp. cubense.</title>
        <authorList>
            <person name="Qi D."/>
        </authorList>
    </citation>
    <scope>NUCLEOTIDE SEQUENCE [LARGE SCALE GENOMIC DNA]</scope>
    <source>
        <strain evidence="2 3">SCA4-21</strain>
    </source>
</reference>